<dbReference type="AlphaFoldDB" id="A0A7C9DE29"/>
<evidence type="ECO:0000313" key="1">
    <source>
        <dbReference type="EMBL" id="MBA4640641.1"/>
    </source>
</evidence>
<reference evidence="1" key="2">
    <citation type="submission" date="2020-07" db="EMBL/GenBank/DDBJ databases">
        <authorList>
            <person name="Vera ALvarez R."/>
            <person name="Arias-Moreno D.M."/>
            <person name="Jimenez-Jacinto V."/>
            <person name="Jimenez-Bremont J.F."/>
            <person name="Swaminathan K."/>
            <person name="Moose S.P."/>
            <person name="Guerrero-Gonzalez M.L."/>
            <person name="Marino-Ramirez L."/>
            <person name="Landsman D."/>
            <person name="Rodriguez-Kessler M."/>
            <person name="Delgado-Sanchez P."/>
        </authorList>
    </citation>
    <scope>NUCLEOTIDE SEQUENCE</scope>
    <source>
        <tissue evidence="1">Cladode</tissue>
    </source>
</reference>
<organism evidence="1">
    <name type="scientific">Opuntia streptacantha</name>
    <name type="common">Prickly pear cactus</name>
    <name type="synonym">Opuntia cardona</name>
    <dbReference type="NCBI Taxonomy" id="393608"/>
    <lineage>
        <taxon>Eukaryota</taxon>
        <taxon>Viridiplantae</taxon>
        <taxon>Streptophyta</taxon>
        <taxon>Embryophyta</taxon>
        <taxon>Tracheophyta</taxon>
        <taxon>Spermatophyta</taxon>
        <taxon>Magnoliopsida</taxon>
        <taxon>eudicotyledons</taxon>
        <taxon>Gunneridae</taxon>
        <taxon>Pentapetalae</taxon>
        <taxon>Caryophyllales</taxon>
        <taxon>Cactineae</taxon>
        <taxon>Cactaceae</taxon>
        <taxon>Opuntioideae</taxon>
        <taxon>Opuntia</taxon>
    </lineage>
</organism>
<sequence>MIGPRKAVESRQTGHMLPSLPPSETCNWPRLVFGLMGSHHARTAPRCRGYHKSWMHQAKLGFSGFKRSTWSITIVLILKGSLKDSLLNAPCREQNTVLRVIV</sequence>
<dbReference type="EMBL" id="GISG01120014">
    <property type="protein sequence ID" value="MBA4640641.1"/>
    <property type="molecule type" value="Transcribed_RNA"/>
</dbReference>
<protein>
    <submittedName>
        <fullName evidence="1">Uncharacterized protein</fullName>
    </submittedName>
</protein>
<name>A0A7C9DE29_OPUST</name>
<reference evidence="1" key="1">
    <citation type="journal article" date="2013" name="J. Plant Res.">
        <title>Effect of fungi and light on seed germination of three Opuntia species from semiarid lands of central Mexico.</title>
        <authorList>
            <person name="Delgado-Sanchez P."/>
            <person name="Jimenez-Bremont J.F."/>
            <person name="Guerrero-Gonzalez Mde L."/>
            <person name="Flores J."/>
        </authorList>
    </citation>
    <scope>NUCLEOTIDE SEQUENCE</scope>
    <source>
        <tissue evidence="1">Cladode</tissue>
    </source>
</reference>
<accession>A0A7C9DE29</accession>
<proteinExistence type="predicted"/>